<name>B9M9B4_GEODF</name>
<dbReference type="RefSeq" id="WP_012645401.1">
    <property type="nucleotide sequence ID" value="NC_011979.1"/>
</dbReference>
<protein>
    <submittedName>
        <fullName evidence="6">Lipoprotein cytochrome c, 1 heme-binding site</fullName>
    </submittedName>
</protein>
<accession>B9M9B4</accession>
<dbReference type="Pfam" id="PF13442">
    <property type="entry name" value="Cytochrome_CBB3"/>
    <property type="match status" value="1"/>
</dbReference>
<dbReference type="OrthoDB" id="9794322at2"/>
<evidence type="ECO:0000256" key="1">
    <source>
        <dbReference type="ARBA" id="ARBA00022617"/>
    </source>
</evidence>
<dbReference type="PROSITE" id="PS51257">
    <property type="entry name" value="PROKAR_LIPOPROTEIN"/>
    <property type="match status" value="1"/>
</dbReference>
<dbReference type="HOGENOM" id="CLU_143475_0_0_7"/>
<sequence>MRLIPLLVISLLFLSACGTPRRGENVAGPLTLVTEKEVRGERYFMTYCNKCHPLGESGVGHALNNKPLPGPLIRTQVRLGAGAMPAFSKEFLPDEKLDDLIVYLQTLRKH</sequence>
<keyword evidence="6" id="KW-0449">Lipoprotein</keyword>
<keyword evidence="2 4" id="KW-0479">Metal-binding</keyword>
<dbReference type="GO" id="GO:0009055">
    <property type="term" value="F:electron transfer activity"/>
    <property type="evidence" value="ECO:0007669"/>
    <property type="project" value="InterPro"/>
</dbReference>
<dbReference type="InterPro" id="IPR009056">
    <property type="entry name" value="Cyt_c-like_dom"/>
</dbReference>
<dbReference type="InterPro" id="IPR036909">
    <property type="entry name" value="Cyt_c-like_dom_sf"/>
</dbReference>
<keyword evidence="1 4" id="KW-0349">Heme</keyword>
<dbReference type="Gene3D" id="1.10.760.10">
    <property type="entry name" value="Cytochrome c-like domain"/>
    <property type="match status" value="1"/>
</dbReference>
<organism evidence="6 7">
    <name type="scientific">Geotalea daltonii (strain DSM 22248 / JCM 15807 / FRC-32)</name>
    <name type="common">Geobacter daltonii</name>
    <dbReference type="NCBI Taxonomy" id="316067"/>
    <lineage>
        <taxon>Bacteria</taxon>
        <taxon>Pseudomonadati</taxon>
        <taxon>Thermodesulfobacteriota</taxon>
        <taxon>Desulfuromonadia</taxon>
        <taxon>Geobacterales</taxon>
        <taxon>Geobacteraceae</taxon>
        <taxon>Geotalea</taxon>
    </lineage>
</organism>
<dbReference type="GO" id="GO:0046872">
    <property type="term" value="F:metal ion binding"/>
    <property type="evidence" value="ECO:0007669"/>
    <property type="project" value="UniProtKB-KW"/>
</dbReference>
<dbReference type="EMBL" id="CP001390">
    <property type="protein sequence ID" value="ACM18672.1"/>
    <property type="molecule type" value="Genomic_DNA"/>
</dbReference>
<dbReference type="AlphaFoldDB" id="B9M9B4"/>
<dbReference type="PROSITE" id="PS51007">
    <property type="entry name" value="CYTC"/>
    <property type="match status" value="1"/>
</dbReference>
<dbReference type="STRING" id="316067.Geob_0301"/>
<evidence type="ECO:0000313" key="6">
    <source>
        <dbReference type="EMBL" id="ACM18672.1"/>
    </source>
</evidence>
<gene>
    <name evidence="6" type="ordered locus">Geob_0301</name>
</gene>
<proteinExistence type="predicted"/>
<dbReference type="eggNOG" id="COG2010">
    <property type="taxonomic scope" value="Bacteria"/>
</dbReference>
<dbReference type="SUPFAM" id="SSF46626">
    <property type="entry name" value="Cytochrome c"/>
    <property type="match status" value="1"/>
</dbReference>
<evidence type="ECO:0000256" key="4">
    <source>
        <dbReference type="PROSITE-ProRule" id="PRU00433"/>
    </source>
</evidence>
<evidence type="ECO:0000313" key="7">
    <source>
        <dbReference type="Proteomes" id="UP000007721"/>
    </source>
</evidence>
<dbReference type="KEGG" id="geo:Geob_0301"/>
<dbReference type="Proteomes" id="UP000007721">
    <property type="component" value="Chromosome"/>
</dbReference>
<feature type="domain" description="Cytochrome c" evidence="5">
    <location>
        <begin position="35"/>
        <end position="108"/>
    </location>
</feature>
<keyword evidence="3 4" id="KW-0408">Iron</keyword>
<reference evidence="6 7" key="1">
    <citation type="submission" date="2009-01" db="EMBL/GenBank/DDBJ databases">
        <title>Complete sequence of Geobacter sp. FRC-32.</title>
        <authorList>
            <consortium name="US DOE Joint Genome Institute"/>
            <person name="Lucas S."/>
            <person name="Copeland A."/>
            <person name="Lapidus A."/>
            <person name="Glavina del Rio T."/>
            <person name="Dalin E."/>
            <person name="Tice H."/>
            <person name="Bruce D."/>
            <person name="Goodwin L."/>
            <person name="Pitluck S."/>
            <person name="Saunders E."/>
            <person name="Brettin T."/>
            <person name="Detter J.C."/>
            <person name="Han C."/>
            <person name="Larimer F."/>
            <person name="Land M."/>
            <person name="Hauser L."/>
            <person name="Kyrpides N."/>
            <person name="Ovchinnikova G."/>
            <person name="Kostka J."/>
            <person name="Richardson P."/>
        </authorList>
    </citation>
    <scope>NUCLEOTIDE SEQUENCE [LARGE SCALE GENOMIC DNA]</scope>
    <source>
        <strain evidence="7">DSM 22248 / JCM 15807 / FRC-32</strain>
    </source>
</reference>
<evidence type="ECO:0000259" key="5">
    <source>
        <dbReference type="PROSITE" id="PS51007"/>
    </source>
</evidence>
<evidence type="ECO:0000256" key="3">
    <source>
        <dbReference type="ARBA" id="ARBA00023004"/>
    </source>
</evidence>
<keyword evidence="7" id="KW-1185">Reference proteome</keyword>
<evidence type="ECO:0000256" key="2">
    <source>
        <dbReference type="ARBA" id="ARBA00022723"/>
    </source>
</evidence>
<dbReference type="GO" id="GO:0020037">
    <property type="term" value="F:heme binding"/>
    <property type="evidence" value="ECO:0007669"/>
    <property type="project" value="InterPro"/>
</dbReference>